<dbReference type="Gene3D" id="3.30.930.10">
    <property type="entry name" value="Bira Bifunctional Protein, Domain 2"/>
    <property type="match status" value="1"/>
</dbReference>
<keyword evidence="1" id="KW-0436">Ligase</keyword>
<evidence type="ECO:0000256" key="3">
    <source>
        <dbReference type="ARBA" id="ARBA00022840"/>
    </source>
</evidence>
<dbReference type="GO" id="GO:0043039">
    <property type="term" value="P:tRNA aminoacylation"/>
    <property type="evidence" value="ECO:0007669"/>
    <property type="project" value="InterPro"/>
</dbReference>
<gene>
    <name evidence="7" type="ORF">CGW93_00930</name>
</gene>
<evidence type="ECO:0000313" key="7">
    <source>
        <dbReference type="EMBL" id="OYV03369.1"/>
    </source>
</evidence>
<evidence type="ECO:0000256" key="2">
    <source>
        <dbReference type="ARBA" id="ARBA00022741"/>
    </source>
</evidence>
<comment type="caution">
    <text evidence="7">The sequence shown here is derived from an EMBL/GenBank/DDBJ whole genome shotgun (WGS) entry which is preliminary data.</text>
</comment>
<evidence type="ECO:0000256" key="4">
    <source>
        <dbReference type="ARBA" id="ARBA00022917"/>
    </source>
</evidence>
<proteinExistence type="predicted"/>
<dbReference type="GO" id="GO:0005524">
    <property type="term" value="F:ATP binding"/>
    <property type="evidence" value="ECO:0007669"/>
    <property type="project" value="UniProtKB-KW"/>
</dbReference>
<accession>A0A257LV58</accession>
<evidence type="ECO:0000256" key="1">
    <source>
        <dbReference type="ARBA" id="ARBA00022598"/>
    </source>
</evidence>
<keyword evidence="4" id="KW-0648">Protein biosynthesis</keyword>
<dbReference type="SUPFAM" id="SSF55681">
    <property type="entry name" value="Class II aaRS and biotin synthetases"/>
    <property type="match status" value="1"/>
</dbReference>
<dbReference type="EMBL" id="NMUJ01000007">
    <property type="protein sequence ID" value="OYV03369.1"/>
    <property type="molecule type" value="Genomic_DNA"/>
</dbReference>
<feature type="non-terminal residue" evidence="7">
    <location>
        <position position="1"/>
    </location>
</feature>
<dbReference type="GO" id="GO:0004812">
    <property type="term" value="F:aminoacyl-tRNA ligase activity"/>
    <property type="evidence" value="ECO:0007669"/>
    <property type="project" value="UniProtKB-KW"/>
</dbReference>
<dbReference type="InterPro" id="IPR045864">
    <property type="entry name" value="aa-tRNA-synth_II/BPL/LPL"/>
</dbReference>
<organism evidence="7 8">
    <name type="scientific">candidate division WOR-3 bacterium 4484_18</name>
    <dbReference type="NCBI Taxonomy" id="2020626"/>
    <lineage>
        <taxon>Bacteria</taxon>
        <taxon>Bacteria division WOR-3</taxon>
    </lineage>
</organism>
<feature type="domain" description="Phenylalanyl-tRNA synthetase" evidence="6">
    <location>
        <begin position="184"/>
        <end position="257"/>
    </location>
</feature>
<keyword evidence="2" id="KW-0547">Nucleotide-binding</keyword>
<dbReference type="Pfam" id="PF01409">
    <property type="entry name" value="tRNA-synt_2d"/>
    <property type="match status" value="1"/>
</dbReference>
<dbReference type="AlphaFoldDB" id="A0A257LV58"/>
<evidence type="ECO:0000259" key="6">
    <source>
        <dbReference type="Pfam" id="PF01409"/>
    </source>
</evidence>
<reference evidence="8" key="1">
    <citation type="submission" date="2017-07" db="EMBL/GenBank/DDBJ databases">
        <title>Novel pathways for hydrocarbon cycling and metabolic interdependencies in hydrothermal sediment communities.</title>
        <authorList>
            <person name="Dombrowski N."/>
            <person name="Seitz K."/>
            <person name="Teske A."/>
            <person name="Baker B."/>
        </authorList>
    </citation>
    <scope>NUCLEOTIDE SEQUENCE [LARGE SCALE GENOMIC DNA]</scope>
</reference>
<name>A0A257LV58_UNCW3</name>
<evidence type="ECO:0000256" key="5">
    <source>
        <dbReference type="ARBA" id="ARBA00023146"/>
    </source>
</evidence>
<dbReference type="InterPro" id="IPR002319">
    <property type="entry name" value="Phenylalanyl-tRNA_Synthase"/>
</dbReference>
<sequence>WLLTKNLLEVTAENITRKVRLTELGKQFRDTGIPELRILDAVKKGAYPLSELRKLVSDDLFGKAIGRLKQLGAITITEDKVYFVKLPDELTTLQNILTKIGDTSYPWDELSPMEQALITQYSRKRGKQRGIFRVDEYRDRIFSLTPTGKQLLTQLPEEVSKEISQLTPDLLRDGSWRTYKLRPYNLMLPPKPIVVGHRHPYSLFLSKVRQKLLAMGFEEMMGPLVEYEFWNMDALYMPQFHPARQIHDVYFVKSPKYGKPLSLHILERVAAVHRNGADTGSKGWRYEFDYERAHRLIPST</sequence>
<keyword evidence="5" id="KW-0030">Aminoacyl-tRNA synthetase</keyword>
<evidence type="ECO:0000313" key="8">
    <source>
        <dbReference type="Proteomes" id="UP000216312"/>
    </source>
</evidence>
<dbReference type="Proteomes" id="UP000216312">
    <property type="component" value="Unassembled WGS sequence"/>
</dbReference>
<dbReference type="GO" id="GO:0000049">
    <property type="term" value="F:tRNA binding"/>
    <property type="evidence" value="ECO:0007669"/>
    <property type="project" value="InterPro"/>
</dbReference>
<keyword evidence="3" id="KW-0067">ATP-binding</keyword>
<protein>
    <recommendedName>
        <fullName evidence="6">Phenylalanyl-tRNA synthetase domain-containing protein</fullName>
    </recommendedName>
</protein>
<dbReference type="GO" id="GO:0006412">
    <property type="term" value="P:translation"/>
    <property type="evidence" value="ECO:0007669"/>
    <property type="project" value="UniProtKB-KW"/>
</dbReference>